<dbReference type="EMBL" id="JBIAZU010000001">
    <property type="protein sequence ID" value="MFF5289232.1"/>
    <property type="molecule type" value="Genomic_DNA"/>
</dbReference>
<evidence type="ECO:0000256" key="1">
    <source>
        <dbReference type="ARBA" id="ARBA00023015"/>
    </source>
</evidence>
<name>A0ABW6WB93_9ACTN</name>
<accession>A0ABW6WB93</accession>
<sequence length="173" mass="18916">MREIARAAGVGERTVYAAFPGKADLFRHALDVATVGDEEPVAVAERPEIIDAYARTDPHEAIGRTIDYTVALLERAGDLIMVTVQAADADADMRAAADAGSRATRDFWLTLTQTLRDRGALRTGLTAQTAADILYALASPHTHQLLRRHCGWTRQRYQAWLTETATQQLIGGD</sequence>
<dbReference type="InterPro" id="IPR036271">
    <property type="entry name" value="Tet_transcr_reg_TetR-rel_C_sf"/>
</dbReference>
<proteinExistence type="predicted"/>
<evidence type="ECO:0000256" key="4">
    <source>
        <dbReference type="PROSITE-ProRule" id="PRU00335"/>
    </source>
</evidence>
<keyword evidence="1" id="KW-0805">Transcription regulation</keyword>
<dbReference type="Pfam" id="PF00440">
    <property type="entry name" value="TetR_N"/>
    <property type="match status" value="1"/>
</dbReference>
<keyword evidence="3" id="KW-0804">Transcription</keyword>
<dbReference type="SUPFAM" id="SSF46689">
    <property type="entry name" value="Homeodomain-like"/>
    <property type="match status" value="1"/>
</dbReference>
<evidence type="ECO:0000259" key="5">
    <source>
        <dbReference type="PROSITE" id="PS50977"/>
    </source>
</evidence>
<comment type="caution">
    <text evidence="6">The sequence shown here is derived from an EMBL/GenBank/DDBJ whole genome shotgun (WGS) entry which is preliminary data.</text>
</comment>
<evidence type="ECO:0000313" key="6">
    <source>
        <dbReference type="EMBL" id="MFF5289232.1"/>
    </source>
</evidence>
<evidence type="ECO:0000256" key="3">
    <source>
        <dbReference type="ARBA" id="ARBA00023163"/>
    </source>
</evidence>
<keyword evidence="7" id="KW-1185">Reference proteome</keyword>
<evidence type="ECO:0000313" key="7">
    <source>
        <dbReference type="Proteomes" id="UP001602245"/>
    </source>
</evidence>
<dbReference type="Gene3D" id="1.10.357.10">
    <property type="entry name" value="Tetracycline Repressor, domain 2"/>
    <property type="match status" value="1"/>
</dbReference>
<gene>
    <name evidence="6" type="ORF">ACFY35_07330</name>
</gene>
<dbReference type="InterPro" id="IPR009057">
    <property type="entry name" value="Homeodomain-like_sf"/>
</dbReference>
<protein>
    <submittedName>
        <fullName evidence="6">TetR/AcrR family transcriptional regulator</fullName>
    </submittedName>
</protein>
<dbReference type="InterPro" id="IPR050109">
    <property type="entry name" value="HTH-type_TetR-like_transc_reg"/>
</dbReference>
<dbReference type="InterPro" id="IPR001647">
    <property type="entry name" value="HTH_TetR"/>
</dbReference>
<keyword evidence="2 4" id="KW-0238">DNA-binding</keyword>
<dbReference type="Proteomes" id="UP001602245">
    <property type="component" value="Unassembled WGS sequence"/>
</dbReference>
<dbReference type="RefSeq" id="WP_369076486.1">
    <property type="nucleotide sequence ID" value="NZ_JBIAZU010000001.1"/>
</dbReference>
<dbReference type="PANTHER" id="PTHR30055:SF234">
    <property type="entry name" value="HTH-TYPE TRANSCRIPTIONAL REGULATOR BETI"/>
    <property type="match status" value="1"/>
</dbReference>
<dbReference type="PANTHER" id="PTHR30055">
    <property type="entry name" value="HTH-TYPE TRANSCRIPTIONAL REGULATOR RUTR"/>
    <property type="match status" value="1"/>
</dbReference>
<comment type="caution">
    <text evidence="4">Lacks conserved residue(s) required for the propagation of feature annotation.</text>
</comment>
<dbReference type="SUPFAM" id="SSF48498">
    <property type="entry name" value="Tetracyclin repressor-like, C-terminal domain"/>
    <property type="match status" value="1"/>
</dbReference>
<organism evidence="6 7">
    <name type="scientific">Paractinoplanes globisporus</name>
    <dbReference type="NCBI Taxonomy" id="113565"/>
    <lineage>
        <taxon>Bacteria</taxon>
        <taxon>Bacillati</taxon>
        <taxon>Actinomycetota</taxon>
        <taxon>Actinomycetes</taxon>
        <taxon>Micromonosporales</taxon>
        <taxon>Micromonosporaceae</taxon>
        <taxon>Paractinoplanes</taxon>
    </lineage>
</organism>
<feature type="domain" description="HTH tetR-type" evidence="5">
    <location>
        <begin position="1"/>
        <end position="37"/>
    </location>
</feature>
<dbReference type="PROSITE" id="PS50977">
    <property type="entry name" value="HTH_TETR_2"/>
    <property type="match status" value="1"/>
</dbReference>
<evidence type="ECO:0000256" key="2">
    <source>
        <dbReference type="ARBA" id="ARBA00023125"/>
    </source>
</evidence>
<reference evidence="6 7" key="1">
    <citation type="submission" date="2024-10" db="EMBL/GenBank/DDBJ databases">
        <title>The Natural Products Discovery Center: Release of the First 8490 Sequenced Strains for Exploring Actinobacteria Biosynthetic Diversity.</title>
        <authorList>
            <person name="Kalkreuter E."/>
            <person name="Kautsar S.A."/>
            <person name="Yang D."/>
            <person name="Bader C.D."/>
            <person name="Teijaro C.N."/>
            <person name="Fluegel L."/>
            <person name="Davis C.M."/>
            <person name="Simpson J.R."/>
            <person name="Lauterbach L."/>
            <person name="Steele A.D."/>
            <person name="Gui C."/>
            <person name="Meng S."/>
            <person name="Li G."/>
            <person name="Viehrig K."/>
            <person name="Ye F."/>
            <person name="Su P."/>
            <person name="Kiefer A.F."/>
            <person name="Nichols A."/>
            <person name="Cepeda A.J."/>
            <person name="Yan W."/>
            <person name="Fan B."/>
            <person name="Jiang Y."/>
            <person name="Adhikari A."/>
            <person name="Zheng C.-J."/>
            <person name="Schuster L."/>
            <person name="Cowan T.M."/>
            <person name="Smanski M.J."/>
            <person name="Chevrette M.G."/>
            <person name="De Carvalho L.P.S."/>
            <person name="Shen B."/>
        </authorList>
    </citation>
    <scope>NUCLEOTIDE SEQUENCE [LARGE SCALE GENOMIC DNA]</scope>
    <source>
        <strain evidence="6 7">NPDC000087</strain>
    </source>
</reference>